<evidence type="ECO:0000259" key="4">
    <source>
        <dbReference type="PROSITE" id="PS01124"/>
    </source>
</evidence>
<keyword evidence="2" id="KW-0238">DNA-binding</keyword>
<dbReference type="Proteomes" id="UP001374803">
    <property type="component" value="Chromosome"/>
</dbReference>
<dbReference type="SMART" id="SM00342">
    <property type="entry name" value="HTH_ARAC"/>
    <property type="match status" value="1"/>
</dbReference>
<evidence type="ECO:0000313" key="6">
    <source>
        <dbReference type="Proteomes" id="UP001374803"/>
    </source>
</evidence>
<dbReference type="EMBL" id="CP089983">
    <property type="protein sequence ID" value="WXB04725.1"/>
    <property type="molecule type" value="Genomic_DNA"/>
</dbReference>
<keyword evidence="6" id="KW-1185">Reference proteome</keyword>
<dbReference type="PANTHER" id="PTHR46796:SF15">
    <property type="entry name" value="BLL1074 PROTEIN"/>
    <property type="match status" value="1"/>
</dbReference>
<evidence type="ECO:0000256" key="1">
    <source>
        <dbReference type="ARBA" id="ARBA00023015"/>
    </source>
</evidence>
<dbReference type="Pfam" id="PF20240">
    <property type="entry name" value="DUF6597"/>
    <property type="match status" value="1"/>
</dbReference>
<evidence type="ECO:0000313" key="5">
    <source>
        <dbReference type="EMBL" id="WXB04725.1"/>
    </source>
</evidence>
<keyword evidence="3" id="KW-0804">Transcription</keyword>
<protein>
    <submittedName>
        <fullName evidence="5">Helix-turn-helix domain-containing protein</fullName>
    </submittedName>
</protein>
<name>A0ABZ2L6B2_9BACT</name>
<dbReference type="PANTHER" id="PTHR46796">
    <property type="entry name" value="HTH-TYPE TRANSCRIPTIONAL ACTIVATOR RHAS-RELATED"/>
    <property type="match status" value="1"/>
</dbReference>
<evidence type="ECO:0000256" key="3">
    <source>
        <dbReference type="ARBA" id="ARBA00023163"/>
    </source>
</evidence>
<proteinExistence type="predicted"/>
<dbReference type="RefSeq" id="WP_394834370.1">
    <property type="nucleotide sequence ID" value="NZ_CP089929.1"/>
</dbReference>
<dbReference type="InterPro" id="IPR050204">
    <property type="entry name" value="AraC_XylS_family_regulators"/>
</dbReference>
<dbReference type="InterPro" id="IPR018060">
    <property type="entry name" value="HTH_AraC"/>
</dbReference>
<accession>A0ABZ2L6B2</accession>
<gene>
    <name evidence="5" type="ORF">LVJ94_48510</name>
</gene>
<dbReference type="Pfam" id="PF12833">
    <property type="entry name" value="HTH_18"/>
    <property type="match status" value="1"/>
</dbReference>
<dbReference type="InterPro" id="IPR046532">
    <property type="entry name" value="DUF6597"/>
</dbReference>
<organism evidence="5 6">
    <name type="scientific">Pendulispora rubella</name>
    <dbReference type="NCBI Taxonomy" id="2741070"/>
    <lineage>
        <taxon>Bacteria</taxon>
        <taxon>Pseudomonadati</taxon>
        <taxon>Myxococcota</taxon>
        <taxon>Myxococcia</taxon>
        <taxon>Myxococcales</taxon>
        <taxon>Sorangiineae</taxon>
        <taxon>Pendulisporaceae</taxon>
        <taxon>Pendulispora</taxon>
    </lineage>
</organism>
<keyword evidence="1" id="KW-0805">Transcription regulation</keyword>
<dbReference type="PROSITE" id="PS01124">
    <property type="entry name" value="HTH_ARAC_FAMILY_2"/>
    <property type="match status" value="1"/>
</dbReference>
<feature type="domain" description="HTH araC/xylS-type" evidence="4">
    <location>
        <begin position="163"/>
        <end position="250"/>
    </location>
</feature>
<reference evidence="5" key="1">
    <citation type="submission" date="2021-12" db="EMBL/GenBank/DDBJ databases">
        <title>Discovery of the Pendulisporaceae a myxobacterial family with distinct sporulation behavior and unique specialized metabolism.</title>
        <authorList>
            <person name="Garcia R."/>
            <person name="Popoff A."/>
            <person name="Bader C.D."/>
            <person name="Loehr J."/>
            <person name="Walesch S."/>
            <person name="Walt C."/>
            <person name="Boldt J."/>
            <person name="Bunk B."/>
            <person name="Haeckl F.J.F.P.J."/>
            <person name="Gunesch A.P."/>
            <person name="Birkelbach J."/>
            <person name="Nuebel U."/>
            <person name="Pietschmann T."/>
            <person name="Bach T."/>
            <person name="Mueller R."/>
        </authorList>
    </citation>
    <scope>NUCLEOTIDE SEQUENCE</scope>
    <source>
        <strain evidence="5">MSr11367</strain>
    </source>
</reference>
<sequence length="275" mass="29819">MPTGVVNLDQGGFGRWHTRVLPPPPDLADIVESSFVLRDELAPHGSSRIVPDPSAHLIVVRTREGTARASVVGARSTFVDIDVSRRQLTLGVRLRPGVLADMMRERASSFTDRAFPLEDVMGRSGNALERAHDAEPEVVLDALLGLVRSKARAGRGNRTFIAMAQSSSVAAAAHALGMPLRTLHARALEVIGLSPKRVLRILRLYRALQTVRPSLGWAGVAAHAGFSDQPHLVREIQALLGETPRQWLARGAHHPLRAADSFKTQLGTRAQLAKP</sequence>
<dbReference type="Gene3D" id="1.10.10.60">
    <property type="entry name" value="Homeodomain-like"/>
    <property type="match status" value="1"/>
</dbReference>
<evidence type="ECO:0000256" key="2">
    <source>
        <dbReference type="ARBA" id="ARBA00023125"/>
    </source>
</evidence>